<feature type="compositionally biased region" description="Basic and acidic residues" evidence="7">
    <location>
        <begin position="28"/>
        <end position="41"/>
    </location>
</feature>
<feature type="region of interest" description="Disordered" evidence="7">
    <location>
        <begin position="25"/>
        <end position="45"/>
    </location>
</feature>
<keyword evidence="11" id="KW-1185">Reference proteome</keyword>
<keyword evidence="6" id="KW-0443">Lipid metabolism</keyword>
<evidence type="ECO:0000259" key="8">
    <source>
        <dbReference type="Pfam" id="PF02055"/>
    </source>
</evidence>
<dbReference type="GO" id="GO:0004348">
    <property type="term" value="F:glucosylceramidase activity"/>
    <property type="evidence" value="ECO:0007669"/>
    <property type="project" value="UniProtKB-EC"/>
</dbReference>
<evidence type="ECO:0000256" key="5">
    <source>
        <dbReference type="ARBA" id="ARBA00022801"/>
    </source>
</evidence>
<protein>
    <recommendedName>
        <fullName evidence="3 6">Glucosylceramidase</fullName>
        <ecNumber evidence="3 6">3.2.1.45</ecNumber>
    </recommendedName>
</protein>
<dbReference type="PANTHER" id="PTHR11069">
    <property type="entry name" value="GLUCOSYLCERAMIDASE"/>
    <property type="match status" value="1"/>
</dbReference>
<dbReference type="AlphaFoldDB" id="A0A3R7MGX1"/>
<comment type="catalytic activity">
    <reaction evidence="1">
        <text>a beta-D-glucosyl-(1&lt;-&gt;1')-N-acylsphing-4-enine + H2O = an N-acylsphing-4-enine + D-glucose</text>
        <dbReference type="Rhea" id="RHEA:13269"/>
        <dbReference type="ChEBI" id="CHEBI:4167"/>
        <dbReference type="ChEBI" id="CHEBI:15377"/>
        <dbReference type="ChEBI" id="CHEBI:22801"/>
        <dbReference type="ChEBI" id="CHEBI:52639"/>
        <dbReference type="EC" id="3.2.1.45"/>
    </reaction>
    <physiologicalReaction direction="left-to-right" evidence="1">
        <dbReference type="Rhea" id="RHEA:13270"/>
    </physiologicalReaction>
</comment>
<dbReference type="Proteomes" id="UP000283509">
    <property type="component" value="Unassembled WGS sequence"/>
</dbReference>
<evidence type="ECO:0000313" key="11">
    <source>
        <dbReference type="Proteomes" id="UP000283509"/>
    </source>
</evidence>
<feature type="domain" description="Glycosyl hydrolase family 30 TIM-barrel" evidence="8">
    <location>
        <begin position="136"/>
        <end position="216"/>
    </location>
</feature>
<evidence type="ECO:0000256" key="1">
    <source>
        <dbReference type="ARBA" id="ARBA00001013"/>
    </source>
</evidence>
<keyword evidence="4" id="KW-0732">Signal</keyword>
<dbReference type="InterPro" id="IPR033453">
    <property type="entry name" value="Glyco_hydro_30_TIM-barrel"/>
</dbReference>
<comment type="similarity">
    <text evidence="2 6">Belongs to the glycosyl hydrolase 30 family.</text>
</comment>
<dbReference type="EC" id="3.2.1.45" evidence="3 6"/>
<keyword evidence="6" id="KW-0326">Glycosidase</keyword>
<dbReference type="PANTHER" id="PTHR11069:SF23">
    <property type="entry name" value="LYSOSOMAL ACID GLUCOSYLCERAMIDASE"/>
    <property type="match status" value="1"/>
</dbReference>
<proteinExistence type="inferred from homology"/>
<dbReference type="GO" id="GO:0016020">
    <property type="term" value="C:membrane"/>
    <property type="evidence" value="ECO:0007669"/>
    <property type="project" value="GOC"/>
</dbReference>
<evidence type="ECO:0000256" key="3">
    <source>
        <dbReference type="ARBA" id="ARBA00012658"/>
    </source>
</evidence>
<feature type="domain" description="Glycosyl hydrolase family 30 beta sandwich" evidence="9">
    <location>
        <begin position="219"/>
        <end position="252"/>
    </location>
</feature>
<evidence type="ECO:0000256" key="6">
    <source>
        <dbReference type="RuleBase" id="RU361188"/>
    </source>
</evidence>
<gene>
    <name evidence="10" type="ORF">C7M84_005258</name>
</gene>
<accession>A0A3R7MGX1</accession>
<evidence type="ECO:0000259" key="9">
    <source>
        <dbReference type="Pfam" id="PF17189"/>
    </source>
</evidence>
<evidence type="ECO:0000256" key="7">
    <source>
        <dbReference type="SAM" id="MobiDB-lite"/>
    </source>
</evidence>
<name>A0A3R7MGX1_PENVA</name>
<dbReference type="Pfam" id="PF02055">
    <property type="entry name" value="Glyco_hydro_30"/>
    <property type="match status" value="1"/>
</dbReference>
<dbReference type="STRING" id="6689.A0A3R7MGX1"/>
<organism evidence="10 11">
    <name type="scientific">Penaeus vannamei</name>
    <name type="common">Whiteleg shrimp</name>
    <name type="synonym">Litopenaeus vannamei</name>
    <dbReference type="NCBI Taxonomy" id="6689"/>
    <lineage>
        <taxon>Eukaryota</taxon>
        <taxon>Metazoa</taxon>
        <taxon>Ecdysozoa</taxon>
        <taxon>Arthropoda</taxon>
        <taxon>Crustacea</taxon>
        <taxon>Multicrustacea</taxon>
        <taxon>Malacostraca</taxon>
        <taxon>Eumalacostraca</taxon>
        <taxon>Eucarida</taxon>
        <taxon>Decapoda</taxon>
        <taxon>Dendrobranchiata</taxon>
        <taxon>Penaeoidea</taxon>
        <taxon>Penaeidae</taxon>
        <taxon>Penaeus</taxon>
    </lineage>
</organism>
<dbReference type="SUPFAM" id="SSF51445">
    <property type="entry name" value="(Trans)glycosidases"/>
    <property type="match status" value="1"/>
</dbReference>
<evidence type="ECO:0000256" key="4">
    <source>
        <dbReference type="ARBA" id="ARBA00022729"/>
    </source>
</evidence>
<comment type="caution">
    <text evidence="10">The sequence shown here is derived from an EMBL/GenBank/DDBJ whole genome shotgun (WGS) entry which is preliminary data.</text>
</comment>
<reference evidence="10 11" key="1">
    <citation type="submission" date="2018-04" db="EMBL/GenBank/DDBJ databases">
        <authorList>
            <person name="Zhang X."/>
            <person name="Yuan J."/>
            <person name="Li F."/>
            <person name="Xiang J."/>
        </authorList>
    </citation>
    <scope>NUCLEOTIDE SEQUENCE [LARGE SCALE GENOMIC DNA]</scope>
    <source>
        <tissue evidence="10">Muscle</tissue>
    </source>
</reference>
<evidence type="ECO:0000313" key="10">
    <source>
        <dbReference type="EMBL" id="ROT76190.1"/>
    </source>
</evidence>
<keyword evidence="6" id="KW-0746">Sphingolipid metabolism</keyword>
<dbReference type="EMBL" id="QCYY01001686">
    <property type="protein sequence ID" value="ROT76190.1"/>
    <property type="molecule type" value="Genomic_DNA"/>
</dbReference>
<dbReference type="GO" id="GO:0006680">
    <property type="term" value="P:glucosylceramide catabolic process"/>
    <property type="evidence" value="ECO:0007669"/>
    <property type="project" value="TreeGrafter"/>
</dbReference>
<reference evidence="10 11" key="2">
    <citation type="submission" date="2019-01" db="EMBL/GenBank/DDBJ databases">
        <title>The decoding of complex shrimp genome reveals the adaptation for benthos swimmer, frequently molting mechanism and breeding impact on genome.</title>
        <authorList>
            <person name="Sun Y."/>
            <person name="Gao Y."/>
            <person name="Yu Y."/>
        </authorList>
    </citation>
    <scope>NUCLEOTIDE SEQUENCE [LARGE SCALE GENOMIC DNA]</scope>
    <source>
        <tissue evidence="10">Muscle</tissue>
    </source>
</reference>
<sequence>MDNLCQAGAATQWFPYLLPSPPVNGFRSGDRDASDRSRSDARAQPPLQKMNCASTSIEAHLIFRSGGCARASGARFVTCISVATPESTTPSLNWAVIICLGPVNVHQAPGWSNLCVEEFSVVPVLQTQVHGRGSFPFAVDVALGKWERLESYARYIIEDMNHWVTGWMDWNLALDMQGGPNWAENFVDAPIIVNKEADEFYKNPMFYAMGHFSKFVKEGATKLGLASENQKKLDATAFRNPDGSTAVVILNR</sequence>
<dbReference type="Pfam" id="PF17189">
    <property type="entry name" value="Glyco_hydro_30C"/>
    <property type="match status" value="1"/>
</dbReference>
<dbReference type="InterPro" id="IPR033452">
    <property type="entry name" value="GH30_C"/>
</dbReference>
<dbReference type="OrthoDB" id="2160638at2759"/>
<dbReference type="Gene3D" id="3.20.20.80">
    <property type="entry name" value="Glycosidases"/>
    <property type="match status" value="1"/>
</dbReference>
<keyword evidence="5 6" id="KW-0378">Hydrolase</keyword>
<evidence type="ECO:0000256" key="2">
    <source>
        <dbReference type="ARBA" id="ARBA00005382"/>
    </source>
</evidence>
<dbReference type="InterPro" id="IPR001139">
    <property type="entry name" value="Glyco_hydro_30"/>
</dbReference>
<dbReference type="InterPro" id="IPR017853">
    <property type="entry name" value="GH"/>
</dbReference>